<keyword evidence="3" id="KW-0804">Transcription</keyword>
<evidence type="ECO:0000256" key="4">
    <source>
        <dbReference type="PROSITE-ProRule" id="PRU00335"/>
    </source>
</evidence>
<evidence type="ECO:0000256" key="3">
    <source>
        <dbReference type="ARBA" id="ARBA00023163"/>
    </source>
</evidence>
<dbReference type="PRINTS" id="PR00455">
    <property type="entry name" value="HTHTETR"/>
</dbReference>
<protein>
    <submittedName>
        <fullName evidence="6">TetR/AcrR family transcriptional regulator</fullName>
    </submittedName>
</protein>
<dbReference type="SUPFAM" id="SSF48498">
    <property type="entry name" value="Tetracyclin repressor-like, C-terminal domain"/>
    <property type="match status" value="1"/>
</dbReference>
<dbReference type="PANTHER" id="PTHR47506:SF1">
    <property type="entry name" value="HTH-TYPE TRANSCRIPTIONAL REGULATOR YJDC"/>
    <property type="match status" value="1"/>
</dbReference>
<dbReference type="PROSITE" id="PS50977">
    <property type="entry name" value="HTH_TETR_2"/>
    <property type="match status" value="1"/>
</dbReference>
<dbReference type="Pfam" id="PF00440">
    <property type="entry name" value="TetR_N"/>
    <property type="match status" value="1"/>
</dbReference>
<reference evidence="7" key="1">
    <citation type="journal article" date="2019" name="Int. J. Syst. Evol. Microbiol.">
        <title>The Global Catalogue of Microorganisms (GCM) 10K type strain sequencing project: providing services to taxonomists for standard genome sequencing and annotation.</title>
        <authorList>
            <consortium name="The Broad Institute Genomics Platform"/>
            <consortium name="The Broad Institute Genome Sequencing Center for Infectious Disease"/>
            <person name="Wu L."/>
            <person name="Ma J."/>
        </authorList>
    </citation>
    <scope>NUCLEOTIDE SEQUENCE [LARGE SCALE GENOMIC DNA]</scope>
    <source>
        <strain evidence="7">CCUG 56608</strain>
    </source>
</reference>
<dbReference type="InterPro" id="IPR009057">
    <property type="entry name" value="Homeodomain-like_sf"/>
</dbReference>
<proteinExistence type="predicted"/>
<dbReference type="SUPFAM" id="SSF46689">
    <property type="entry name" value="Homeodomain-like"/>
    <property type="match status" value="1"/>
</dbReference>
<dbReference type="PANTHER" id="PTHR47506">
    <property type="entry name" value="TRANSCRIPTIONAL REGULATORY PROTEIN"/>
    <property type="match status" value="1"/>
</dbReference>
<dbReference type="Gene3D" id="1.10.357.10">
    <property type="entry name" value="Tetracycline Repressor, domain 2"/>
    <property type="match status" value="1"/>
</dbReference>
<accession>A0ABW3NBC2</accession>
<evidence type="ECO:0000259" key="5">
    <source>
        <dbReference type="PROSITE" id="PS50977"/>
    </source>
</evidence>
<keyword evidence="2 4" id="KW-0238">DNA-binding</keyword>
<feature type="DNA-binding region" description="H-T-H motif" evidence="4">
    <location>
        <begin position="24"/>
        <end position="43"/>
    </location>
</feature>
<dbReference type="InterPro" id="IPR036271">
    <property type="entry name" value="Tet_transcr_reg_TetR-rel_C_sf"/>
</dbReference>
<evidence type="ECO:0000313" key="7">
    <source>
        <dbReference type="Proteomes" id="UP001597041"/>
    </source>
</evidence>
<name>A0ABW3NBC2_9BACI</name>
<feature type="domain" description="HTH tetR-type" evidence="5">
    <location>
        <begin position="1"/>
        <end position="61"/>
    </location>
</feature>
<comment type="caution">
    <text evidence="6">The sequence shown here is derived from an EMBL/GenBank/DDBJ whole genome shotgun (WGS) entry which is preliminary data.</text>
</comment>
<keyword evidence="7" id="KW-1185">Reference proteome</keyword>
<dbReference type="RefSeq" id="WP_379590134.1">
    <property type="nucleotide sequence ID" value="NZ_JBHTKK010000001.1"/>
</dbReference>
<sequence length="193" mass="21959">MHTKEKILLEGMELFATLGYNGTSMTKIADRVGLQKSSLYAHYDSKEALFFDVTTKIAADYVQFVKSTFENEGQSTKEKLYLSFQAHVKDMANHDSSIEFYNRFSSYPPKGFEDRVLALLRDSEEQARSAFKEEITTAQEAGAISEEVTPAETARAFYGLLDGLSYETSYYDMDVIESHGEAMWKVFWRGVRA</sequence>
<evidence type="ECO:0000256" key="2">
    <source>
        <dbReference type="ARBA" id="ARBA00023125"/>
    </source>
</evidence>
<dbReference type="Gene3D" id="1.10.10.60">
    <property type="entry name" value="Homeodomain-like"/>
    <property type="match status" value="1"/>
</dbReference>
<dbReference type="InterPro" id="IPR001647">
    <property type="entry name" value="HTH_TetR"/>
</dbReference>
<dbReference type="Proteomes" id="UP001597041">
    <property type="component" value="Unassembled WGS sequence"/>
</dbReference>
<keyword evidence="1" id="KW-0805">Transcription regulation</keyword>
<dbReference type="EMBL" id="JBHTKK010000001">
    <property type="protein sequence ID" value="MFD1064678.1"/>
    <property type="molecule type" value="Genomic_DNA"/>
</dbReference>
<organism evidence="6 7">
    <name type="scientific">Oceanobacillus locisalsi</name>
    <dbReference type="NCBI Taxonomy" id="546107"/>
    <lineage>
        <taxon>Bacteria</taxon>
        <taxon>Bacillati</taxon>
        <taxon>Bacillota</taxon>
        <taxon>Bacilli</taxon>
        <taxon>Bacillales</taxon>
        <taxon>Bacillaceae</taxon>
        <taxon>Oceanobacillus</taxon>
    </lineage>
</organism>
<evidence type="ECO:0000256" key="1">
    <source>
        <dbReference type="ARBA" id="ARBA00023015"/>
    </source>
</evidence>
<evidence type="ECO:0000313" key="6">
    <source>
        <dbReference type="EMBL" id="MFD1064678.1"/>
    </source>
</evidence>
<gene>
    <name evidence="6" type="ORF">ACFQ19_01445</name>
</gene>